<keyword evidence="3" id="KW-1185">Reference proteome</keyword>
<evidence type="ECO:0000256" key="1">
    <source>
        <dbReference type="SAM" id="MobiDB-lite"/>
    </source>
</evidence>
<evidence type="ECO:0000313" key="3">
    <source>
        <dbReference type="Proteomes" id="UP001355206"/>
    </source>
</evidence>
<accession>A0ABU7TTZ6</accession>
<name>A0ABU7TTZ6_9HYPH</name>
<dbReference type="Proteomes" id="UP001355206">
    <property type="component" value="Unassembled WGS sequence"/>
</dbReference>
<organism evidence="2 3">
    <name type="scientific">Methylobacterium oryzae</name>
    <dbReference type="NCBI Taxonomy" id="334852"/>
    <lineage>
        <taxon>Bacteria</taxon>
        <taxon>Pseudomonadati</taxon>
        <taxon>Pseudomonadota</taxon>
        <taxon>Alphaproteobacteria</taxon>
        <taxon>Hyphomicrobiales</taxon>
        <taxon>Methylobacteriaceae</taxon>
        <taxon>Methylobacterium</taxon>
    </lineage>
</organism>
<sequence length="67" mass="6900">MRVVETWVGGAPCAPVSAQGTQHALLLSSRDVPLHQPVEDPTPAVRGPCALDEGTSPRAVRAALTSA</sequence>
<protein>
    <submittedName>
        <fullName evidence="2">Uncharacterized protein</fullName>
    </submittedName>
</protein>
<reference evidence="2 3" key="1">
    <citation type="journal article" date="2012" name="Genet. Mol. Biol.">
        <title>Analysis of 16S rRNA and mxaF genes revealing insights into Methylobacterium niche-specific plant association.</title>
        <authorList>
            <person name="Dourado M.N."/>
            <person name="Andreote F.D."/>
            <person name="Dini-Andreote F."/>
            <person name="Conti R."/>
            <person name="Araujo J.M."/>
            <person name="Araujo W.L."/>
        </authorList>
    </citation>
    <scope>NUCLEOTIDE SEQUENCE [LARGE SCALE GENOMIC DNA]</scope>
    <source>
        <strain evidence="2 3">TC3-10</strain>
    </source>
</reference>
<evidence type="ECO:0000313" key="2">
    <source>
        <dbReference type="EMBL" id="MEE7493379.1"/>
    </source>
</evidence>
<dbReference type="EMBL" id="MLCA01000014">
    <property type="protein sequence ID" value="MEE7493379.1"/>
    <property type="molecule type" value="Genomic_DNA"/>
</dbReference>
<gene>
    <name evidence="2" type="ORF">MOTC310_24155</name>
</gene>
<feature type="region of interest" description="Disordered" evidence="1">
    <location>
        <begin position="40"/>
        <end position="67"/>
    </location>
</feature>
<comment type="caution">
    <text evidence="2">The sequence shown here is derived from an EMBL/GenBank/DDBJ whole genome shotgun (WGS) entry which is preliminary data.</text>
</comment>
<proteinExistence type="predicted"/>